<dbReference type="GO" id="GO:0006508">
    <property type="term" value="P:proteolysis"/>
    <property type="evidence" value="ECO:0007669"/>
    <property type="project" value="UniProtKB-KW"/>
</dbReference>
<keyword evidence="4" id="KW-0645">Protease</keyword>
<dbReference type="Gene3D" id="3.40.630.20">
    <property type="entry name" value="Peptidase C15, pyroglutamyl peptidase I-like"/>
    <property type="match status" value="1"/>
</dbReference>
<dbReference type="PIRSF" id="PIRSF015592">
    <property type="entry name" value="Prld-crbxl_pptds"/>
    <property type="match status" value="1"/>
</dbReference>
<keyword evidence="3" id="KW-0963">Cytoplasm</keyword>
<dbReference type="Proteomes" id="UP000243657">
    <property type="component" value="Unassembled WGS sequence"/>
</dbReference>
<reference evidence="9 10" key="1">
    <citation type="journal article" date="2017" name="BMC Genomics">
        <title>Comparative genomic and phylogenomic analyses of the Bifidobacteriaceae family.</title>
        <authorList>
            <person name="Lugli G.A."/>
            <person name="Milani C."/>
            <person name="Turroni F."/>
            <person name="Duranti S."/>
            <person name="Mancabelli L."/>
            <person name="Mangifesta M."/>
            <person name="Ferrario C."/>
            <person name="Modesto M."/>
            <person name="Mattarelli P."/>
            <person name="Jiri K."/>
            <person name="van Sinderen D."/>
            <person name="Ventura M."/>
        </authorList>
    </citation>
    <scope>NUCLEOTIDE SEQUENCE [LARGE SCALE GENOMIC DNA]</scope>
    <source>
        <strain evidence="9 10">DSM 24762</strain>
    </source>
</reference>
<comment type="similarity">
    <text evidence="1">Belongs to the peptidase C15 family.</text>
</comment>
<dbReference type="PANTHER" id="PTHR23402">
    <property type="entry name" value="PROTEASE FAMILY C15 PYROGLUTAMYL-PEPTIDASE I-RELATED"/>
    <property type="match status" value="1"/>
</dbReference>
<evidence type="ECO:0000313" key="10">
    <source>
        <dbReference type="Proteomes" id="UP000243657"/>
    </source>
</evidence>
<dbReference type="GO" id="GO:0016920">
    <property type="term" value="F:pyroglutamyl-peptidase activity"/>
    <property type="evidence" value="ECO:0007669"/>
    <property type="project" value="InterPro"/>
</dbReference>
<keyword evidence="6" id="KW-0788">Thiol protease</keyword>
<evidence type="ECO:0000313" key="9">
    <source>
        <dbReference type="EMBL" id="OZG54086.1"/>
    </source>
</evidence>
<dbReference type="InterPro" id="IPR000816">
    <property type="entry name" value="Peptidase_C15"/>
</dbReference>
<gene>
    <name evidence="9" type="ORF">ALMA_0547</name>
</gene>
<organism evidence="9 10">
    <name type="scientific">Alloscardovia macacae</name>
    <dbReference type="NCBI Taxonomy" id="1160091"/>
    <lineage>
        <taxon>Bacteria</taxon>
        <taxon>Bacillati</taxon>
        <taxon>Actinomycetota</taxon>
        <taxon>Actinomycetes</taxon>
        <taxon>Bifidobacteriales</taxon>
        <taxon>Bifidobacteriaceae</taxon>
        <taxon>Alloscardovia</taxon>
    </lineage>
</organism>
<evidence type="ECO:0000256" key="7">
    <source>
        <dbReference type="ARBA" id="ARBA00030836"/>
    </source>
</evidence>
<evidence type="ECO:0000256" key="6">
    <source>
        <dbReference type="ARBA" id="ARBA00022807"/>
    </source>
</evidence>
<protein>
    <recommendedName>
        <fullName evidence="2">Pyrrolidone-carboxylate peptidase</fullName>
    </recommendedName>
    <alternativeName>
        <fullName evidence="7">5-oxoprolyl-peptidase</fullName>
    </alternativeName>
    <alternativeName>
        <fullName evidence="8">Pyroglutamyl-peptidase I</fullName>
    </alternativeName>
</protein>
<dbReference type="GO" id="GO:0005829">
    <property type="term" value="C:cytosol"/>
    <property type="evidence" value="ECO:0007669"/>
    <property type="project" value="InterPro"/>
</dbReference>
<dbReference type="RefSeq" id="WP_094726299.1">
    <property type="nucleotide sequence ID" value="NZ_JBHLWS010000013.1"/>
</dbReference>
<evidence type="ECO:0000256" key="1">
    <source>
        <dbReference type="ARBA" id="ARBA00006641"/>
    </source>
</evidence>
<dbReference type="PANTHER" id="PTHR23402:SF1">
    <property type="entry name" value="PYROGLUTAMYL-PEPTIDASE I"/>
    <property type="match status" value="1"/>
</dbReference>
<sequence length="233" mass="25517">MGAHTSRVVVCGFEGYENLEESQNPSRLVATRLADEGIDVSGADTSADTRVDTSTRELLSDTRIEVTSVLLPLSFAHAWPTLEATLRETRPQMVLATGLKTRARTIALERCARNIIDAPRPDADDVQPQNTSIIEGGPAAYWTRIPLRAVSRQFARQDIPATLSSDVGTFVCNALFYEMLHWASGEQDAYAGFLSVPPIERPLGYTKGMELQTMVDAARSVVTTTLAYRKALT</sequence>
<dbReference type="EMBL" id="MWWT01000005">
    <property type="protein sequence ID" value="OZG54086.1"/>
    <property type="molecule type" value="Genomic_DNA"/>
</dbReference>
<evidence type="ECO:0000256" key="5">
    <source>
        <dbReference type="ARBA" id="ARBA00022801"/>
    </source>
</evidence>
<dbReference type="AlphaFoldDB" id="A0A261F5B0"/>
<evidence type="ECO:0000256" key="2">
    <source>
        <dbReference type="ARBA" id="ARBA00019191"/>
    </source>
</evidence>
<comment type="caution">
    <text evidence="9">The sequence shown here is derived from an EMBL/GenBank/DDBJ whole genome shotgun (WGS) entry which is preliminary data.</text>
</comment>
<name>A0A261F5B0_9BIFI</name>
<dbReference type="SUPFAM" id="SSF53182">
    <property type="entry name" value="Pyrrolidone carboxyl peptidase (pyroglutamate aminopeptidase)"/>
    <property type="match status" value="1"/>
</dbReference>
<dbReference type="InterPro" id="IPR016125">
    <property type="entry name" value="Peptidase_C15-like"/>
</dbReference>
<keyword evidence="5" id="KW-0378">Hydrolase</keyword>
<dbReference type="Pfam" id="PF01470">
    <property type="entry name" value="Peptidase_C15"/>
    <property type="match status" value="1"/>
</dbReference>
<dbReference type="CDD" id="cd00501">
    <property type="entry name" value="Peptidase_C15"/>
    <property type="match status" value="1"/>
</dbReference>
<dbReference type="InterPro" id="IPR036440">
    <property type="entry name" value="Peptidase_C15-like_sf"/>
</dbReference>
<proteinExistence type="inferred from homology"/>
<keyword evidence="10" id="KW-1185">Reference proteome</keyword>
<evidence type="ECO:0000256" key="3">
    <source>
        <dbReference type="ARBA" id="ARBA00022490"/>
    </source>
</evidence>
<dbReference type="PRINTS" id="PR00706">
    <property type="entry name" value="PYROGLUPTASE"/>
</dbReference>
<accession>A0A261F5B0</accession>
<evidence type="ECO:0000256" key="4">
    <source>
        <dbReference type="ARBA" id="ARBA00022670"/>
    </source>
</evidence>
<evidence type="ECO:0000256" key="8">
    <source>
        <dbReference type="ARBA" id="ARBA00031559"/>
    </source>
</evidence>